<dbReference type="EMBL" id="JAPDDT010000003">
    <property type="protein sequence ID" value="MCW1922978.1"/>
    <property type="molecule type" value="Genomic_DNA"/>
</dbReference>
<protein>
    <recommendedName>
        <fullName evidence="3">Apea-like HEPN domain-containing protein</fullName>
    </recommendedName>
</protein>
<evidence type="ECO:0000313" key="2">
    <source>
        <dbReference type="Proteomes" id="UP001320876"/>
    </source>
</evidence>
<accession>A0ABT3GHK2</accession>
<evidence type="ECO:0008006" key="3">
    <source>
        <dbReference type="Google" id="ProtNLM"/>
    </source>
</evidence>
<keyword evidence="2" id="KW-1185">Reference proteome</keyword>
<proteinExistence type="predicted"/>
<gene>
    <name evidence="1" type="ORF">OKA05_10480</name>
</gene>
<dbReference type="Proteomes" id="UP001320876">
    <property type="component" value="Unassembled WGS sequence"/>
</dbReference>
<evidence type="ECO:0000313" key="1">
    <source>
        <dbReference type="EMBL" id="MCW1922978.1"/>
    </source>
</evidence>
<organism evidence="1 2">
    <name type="scientific">Luteolibacter arcticus</name>
    <dbReference type="NCBI Taxonomy" id="1581411"/>
    <lineage>
        <taxon>Bacteria</taxon>
        <taxon>Pseudomonadati</taxon>
        <taxon>Verrucomicrobiota</taxon>
        <taxon>Verrucomicrobiia</taxon>
        <taxon>Verrucomicrobiales</taxon>
        <taxon>Verrucomicrobiaceae</taxon>
        <taxon>Luteolibacter</taxon>
    </lineage>
</organism>
<sequence>MSDDFRPAVIEGMNALGFLRFRPELLVDAAVLGASFDVTIGGVTTVMDFPTSAPEGSDPHTILHPPTALKNHREAIRTVWGDVESSHTTQGILSASVEYASILVGRSEIEVIVAAHHDWLDRFGAMVRLLTKQGTLSVVLINRESKPQVKFFATEDPSYHVGPRMNVSLRVVGRDYGRAASITDIHKAAEWASSGKRVPISYLLLLSACDAFRRGEYRTAVIEATTALEVAITSKIRRHLLTHHADPQHAEWLLEGYDGLNRKGQVLSKVFGKGTLSIPSSYLSFRNKVAHGGHDAPMDKAKAHVEATWDMITCLIPDVADDP</sequence>
<reference evidence="1 2" key="1">
    <citation type="submission" date="2022-10" db="EMBL/GenBank/DDBJ databases">
        <title>Luteolibacter arcticus strain CCTCC AB 2014275, whole genome shotgun sequencing project.</title>
        <authorList>
            <person name="Zhao G."/>
            <person name="Shen L."/>
        </authorList>
    </citation>
    <scope>NUCLEOTIDE SEQUENCE [LARGE SCALE GENOMIC DNA]</scope>
    <source>
        <strain evidence="1 2">CCTCC AB 2014275</strain>
    </source>
</reference>
<dbReference type="RefSeq" id="WP_264487084.1">
    <property type="nucleotide sequence ID" value="NZ_JAPDDT010000003.1"/>
</dbReference>
<name>A0ABT3GHK2_9BACT</name>
<comment type="caution">
    <text evidence="1">The sequence shown here is derived from an EMBL/GenBank/DDBJ whole genome shotgun (WGS) entry which is preliminary data.</text>
</comment>